<proteinExistence type="predicted"/>
<gene>
    <name evidence="1" type="ORF">HYC85_022610</name>
</gene>
<name>A0A7J7GEJ4_CAMSI</name>
<evidence type="ECO:0000313" key="1">
    <source>
        <dbReference type="EMBL" id="KAF5938351.1"/>
    </source>
</evidence>
<protein>
    <submittedName>
        <fullName evidence="1">Uncharacterized protein</fullName>
    </submittedName>
</protein>
<keyword evidence="2" id="KW-1185">Reference proteome</keyword>
<reference evidence="2" key="1">
    <citation type="journal article" date="2020" name="Nat. Commun.">
        <title>Genome assembly of wild tea tree DASZ reveals pedigree and selection history of tea varieties.</title>
        <authorList>
            <person name="Zhang W."/>
            <person name="Zhang Y."/>
            <person name="Qiu H."/>
            <person name="Guo Y."/>
            <person name="Wan H."/>
            <person name="Zhang X."/>
            <person name="Scossa F."/>
            <person name="Alseekh S."/>
            <person name="Zhang Q."/>
            <person name="Wang P."/>
            <person name="Xu L."/>
            <person name="Schmidt M.H."/>
            <person name="Jia X."/>
            <person name="Li D."/>
            <person name="Zhu A."/>
            <person name="Guo F."/>
            <person name="Chen W."/>
            <person name="Ni D."/>
            <person name="Usadel B."/>
            <person name="Fernie A.R."/>
            <person name="Wen W."/>
        </authorList>
    </citation>
    <scope>NUCLEOTIDE SEQUENCE [LARGE SCALE GENOMIC DNA]</scope>
    <source>
        <strain evidence="2">cv. G240</strain>
    </source>
</reference>
<evidence type="ECO:0000313" key="2">
    <source>
        <dbReference type="Proteomes" id="UP000593564"/>
    </source>
</evidence>
<accession>A0A7J7GEJ4</accession>
<dbReference type="AlphaFoldDB" id="A0A7J7GEJ4"/>
<sequence>MCRGARDAGWPILGEQLVVVVWVLLYANSWSQVGLCSRLRPYLHFWNDAAFNAIDYKVWIGFLVVPGSNEVSSASFGRSLKDREANEFASLVEKSTRQGLPAFEIY</sequence>
<dbReference type="Proteomes" id="UP000593564">
    <property type="component" value="Unassembled WGS sequence"/>
</dbReference>
<dbReference type="EMBL" id="JACBKZ010000011">
    <property type="protein sequence ID" value="KAF5938351.1"/>
    <property type="molecule type" value="Genomic_DNA"/>
</dbReference>
<organism evidence="1 2">
    <name type="scientific">Camellia sinensis</name>
    <name type="common">Tea plant</name>
    <name type="synonym">Thea sinensis</name>
    <dbReference type="NCBI Taxonomy" id="4442"/>
    <lineage>
        <taxon>Eukaryota</taxon>
        <taxon>Viridiplantae</taxon>
        <taxon>Streptophyta</taxon>
        <taxon>Embryophyta</taxon>
        <taxon>Tracheophyta</taxon>
        <taxon>Spermatophyta</taxon>
        <taxon>Magnoliopsida</taxon>
        <taxon>eudicotyledons</taxon>
        <taxon>Gunneridae</taxon>
        <taxon>Pentapetalae</taxon>
        <taxon>asterids</taxon>
        <taxon>Ericales</taxon>
        <taxon>Theaceae</taxon>
        <taxon>Camellia</taxon>
    </lineage>
</organism>
<comment type="caution">
    <text evidence="1">The sequence shown here is derived from an EMBL/GenBank/DDBJ whole genome shotgun (WGS) entry which is preliminary data.</text>
</comment>
<reference evidence="1 2" key="2">
    <citation type="submission" date="2020-07" db="EMBL/GenBank/DDBJ databases">
        <title>Genome assembly of wild tea tree DASZ reveals pedigree and selection history of tea varieties.</title>
        <authorList>
            <person name="Zhang W."/>
        </authorList>
    </citation>
    <scope>NUCLEOTIDE SEQUENCE [LARGE SCALE GENOMIC DNA]</scope>
    <source>
        <strain evidence="2">cv. G240</strain>
        <tissue evidence="1">Leaf</tissue>
    </source>
</reference>